<dbReference type="InterPro" id="IPR020845">
    <property type="entry name" value="AMP-binding_CS"/>
</dbReference>
<dbReference type="Pfam" id="PF00501">
    <property type="entry name" value="AMP-binding"/>
    <property type="match status" value="1"/>
</dbReference>
<sequence>MAGLPSDDTVPARLARRVAASPGAIAFRHQTADGRWQTLSWQDFSRQVEQLRCGLAAAGLRQGDRLALVAPVSLGWELLHHASLGLGASVVGLDAHDLPERLAAMADLADVTAFAVVDPGVLAGLSAERRAATRLWIAIGPVADGAPPPQWTTLDALARQGQGRTPPPGPTTADEATVIFTSGTTGAPKGIAYSHGQLGLAIDAIAAAFSFVGTNGRLLCWLPLSNLFQRVVNLAAVQNGAGTDLLGDPREVMAQVANTAPDVFIGVPRFYEKLHEGLVARVGGMPGPLQAAVRWGWETGRRVLACQRARRPLPATLAAQHWLAERLVLRRIRLVMGGRLRCLVSGSAPMPRPLLDDFEALGWPLLEAYGLSENVLPMAMNRLGESRPGTVGRPLAGNDIRIGADGMVQVRGPGLFAGYLGDASDGGRDADGFYSTGDLGSLDADGFLSLTGRLGDLIKTSTGRRIAPAGVEAVLQSVDGVDQAVLLGAGRKFPVALCTCAPAALEPARWAALQLGLRLAAGRLNPHERPAGVLVLPQAFSMAHGELTPNLKLRRNAIAQRHAASIDWLDAQLARQPGGAGAELLVLAPPSDILAPP</sequence>
<evidence type="ECO:0000256" key="1">
    <source>
        <dbReference type="ARBA" id="ARBA00022741"/>
    </source>
</evidence>
<evidence type="ECO:0000259" key="4">
    <source>
        <dbReference type="Pfam" id="PF00501"/>
    </source>
</evidence>
<dbReference type="GO" id="GO:0004467">
    <property type="term" value="F:long-chain fatty acid-CoA ligase activity"/>
    <property type="evidence" value="ECO:0007669"/>
    <property type="project" value="UniProtKB-EC"/>
</dbReference>
<dbReference type="PANTHER" id="PTHR43272">
    <property type="entry name" value="LONG-CHAIN-FATTY-ACID--COA LIGASE"/>
    <property type="match status" value="1"/>
</dbReference>
<dbReference type="PANTHER" id="PTHR43272:SF33">
    <property type="entry name" value="AMP-BINDING DOMAIN-CONTAINING PROTEIN-RELATED"/>
    <property type="match status" value="1"/>
</dbReference>
<comment type="catalytic activity">
    <reaction evidence="3">
        <text>a long-chain fatty acid + ATP + CoA = a long-chain fatty acyl-CoA + AMP + diphosphate</text>
        <dbReference type="Rhea" id="RHEA:15421"/>
        <dbReference type="ChEBI" id="CHEBI:30616"/>
        <dbReference type="ChEBI" id="CHEBI:33019"/>
        <dbReference type="ChEBI" id="CHEBI:57287"/>
        <dbReference type="ChEBI" id="CHEBI:57560"/>
        <dbReference type="ChEBI" id="CHEBI:83139"/>
        <dbReference type="ChEBI" id="CHEBI:456215"/>
        <dbReference type="EC" id="6.2.1.3"/>
    </reaction>
    <physiologicalReaction direction="left-to-right" evidence="3">
        <dbReference type="Rhea" id="RHEA:15422"/>
    </physiologicalReaction>
</comment>
<dbReference type="RefSeq" id="WP_137734150.1">
    <property type="nucleotide sequence ID" value="NZ_BJCL01000009.1"/>
</dbReference>
<name>A0A480AW62_9BURK</name>
<dbReference type="Gene3D" id="3.40.50.12780">
    <property type="entry name" value="N-terminal domain of ligase-like"/>
    <property type="match status" value="1"/>
</dbReference>
<evidence type="ECO:0000313" key="5">
    <source>
        <dbReference type="EMBL" id="GCL64422.1"/>
    </source>
</evidence>
<dbReference type="GO" id="GO:0005524">
    <property type="term" value="F:ATP binding"/>
    <property type="evidence" value="ECO:0007669"/>
    <property type="project" value="UniProtKB-KW"/>
</dbReference>
<keyword evidence="1" id="KW-0547">Nucleotide-binding</keyword>
<evidence type="ECO:0000256" key="2">
    <source>
        <dbReference type="ARBA" id="ARBA00022840"/>
    </source>
</evidence>
<comment type="caution">
    <text evidence="5">The sequence shown here is derived from an EMBL/GenBank/DDBJ whole genome shotgun (WGS) entry which is preliminary data.</text>
</comment>
<organism evidence="5 6">
    <name type="scientific">Pseudaquabacterium pictum</name>
    <dbReference type="NCBI Taxonomy" id="2315236"/>
    <lineage>
        <taxon>Bacteria</taxon>
        <taxon>Pseudomonadati</taxon>
        <taxon>Pseudomonadota</taxon>
        <taxon>Betaproteobacteria</taxon>
        <taxon>Burkholderiales</taxon>
        <taxon>Sphaerotilaceae</taxon>
        <taxon>Pseudaquabacterium</taxon>
    </lineage>
</organism>
<dbReference type="Gene3D" id="3.30.300.30">
    <property type="match status" value="1"/>
</dbReference>
<keyword evidence="5" id="KW-0436">Ligase</keyword>
<protein>
    <submittedName>
        <fullName evidence="5">Long-chain-fatty-acid--CoA ligase</fullName>
    </submittedName>
</protein>
<feature type="domain" description="AMP-dependent synthetase/ligase" evidence="4">
    <location>
        <begin position="15"/>
        <end position="420"/>
    </location>
</feature>
<evidence type="ECO:0000313" key="6">
    <source>
        <dbReference type="Proteomes" id="UP000301751"/>
    </source>
</evidence>
<gene>
    <name evidence="5" type="ORF">AQPW35_35030</name>
</gene>
<dbReference type="Proteomes" id="UP000301751">
    <property type="component" value="Unassembled WGS sequence"/>
</dbReference>
<dbReference type="PROSITE" id="PS00455">
    <property type="entry name" value="AMP_BINDING"/>
    <property type="match status" value="1"/>
</dbReference>
<dbReference type="SUPFAM" id="SSF56801">
    <property type="entry name" value="Acetyl-CoA synthetase-like"/>
    <property type="match status" value="1"/>
</dbReference>
<evidence type="ECO:0000256" key="3">
    <source>
        <dbReference type="ARBA" id="ARBA00024484"/>
    </source>
</evidence>
<dbReference type="GO" id="GO:0016020">
    <property type="term" value="C:membrane"/>
    <property type="evidence" value="ECO:0007669"/>
    <property type="project" value="TreeGrafter"/>
</dbReference>
<proteinExistence type="predicted"/>
<dbReference type="InterPro" id="IPR000873">
    <property type="entry name" value="AMP-dep_synth/lig_dom"/>
</dbReference>
<accession>A0A480AW62</accession>
<keyword evidence="6" id="KW-1185">Reference proteome</keyword>
<dbReference type="EMBL" id="BJCL01000009">
    <property type="protein sequence ID" value="GCL64422.1"/>
    <property type="molecule type" value="Genomic_DNA"/>
</dbReference>
<dbReference type="InterPro" id="IPR045851">
    <property type="entry name" value="AMP-bd_C_sf"/>
</dbReference>
<dbReference type="InterPro" id="IPR042099">
    <property type="entry name" value="ANL_N_sf"/>
</dbReference>
<dbReference type="AlphaFoldDB" id="A0A480AW62"/>
<dbReference type="OrthoDB" id="9766486at2"/>
<reference evidence="6" key="1">
    <citation type="submission" date="2019-03" db="EMBL/GenBank/DDBJ databases">
        <title>Aquabacterium pictum sp.nov., the first bacteriochlorophyll a-containing freshwater bacterium in the genus Aquabacterium of the class Betaproteobacteria.</title>
        <authorList>
            <person name="Hirose S."/>
            <person name="Tank M."/>
            <person name="Hara E."/>
            <person name="Tamaki H."/>
            <person name="Takaichi S."/>
            <person name="Haruta S."/>
            <person name="Hanada S."/>
        </authorList>
    </citation>
    <scope>NUCLEOTIDE SEQUENCE [LARGE SCALE GENOMIC DNA]</scope>
    <source>
        <strain evidence="6">W35</strain>
    </source>
</reference>
<keyword evidence="2" id="KW-0067">ATP-binding</keyword>